<dbReference type="PANTHER" id="PTHR11627">
    <property type="entry name" value="FRUCTOSE-BISPHOSPHATE ALDOLASE"/>
    <property type="match status" value="1"/>
</dbReference>
<evidence type="ECO:0000256" key="1">
    <source>
        <dbReference type="ARBA" id="ARBA00000441"/>
    </source>
</evidence>
<feature type="region of interest" description="Disordered" evidence="7">
    <location>
        <begin position="351"/>
        <end position="385"/>
    </location>
</feature>
<dbReference type="InterPro" id="IPR000741">
    <property type="entry name" value="FBA_I"/>
</dbReference>
<comment type="catalytic activity">
    <reaction evidence="1">
        <text>beta-D-fructose 1,6-bisphosphate = D-glyceraldehyde 3-phosphate + dihydroxyacetone phosphate</text>
        <dbReference type="Rhea" id="RHEA:14729"/>
        <dbReference type="ChEBI" id="CHEBI:32966"/>
        <dbReference type="ChEBI" id="CHEBI:57642"/>
        <dbReference type="ChEBI" id="CHEBI:59776"/>
        <dbReference type="EC" id="4.1.2.13"/>
    </reaction>
</comment>
<dbReference type="AlphaFoldDB" id="A0AAW1P9N2"/>
<evidence type="ECO:0000256" key="6">
    <source>
        <dbReference type="ARBA" id="ARBA00023239"/>
    </source>
</evidence>
<proteinExistence type="inferred from homology"/>
<dbReference type="Gene3D" id="3.20.20.70">
    <property type="entry name" value="Aldolase class I"/>
    <property type="match status" value="1"/>
</dbReference>
<dbReference type="GO" id="GO:0004332">
    <property type="term" value="F:fructose-bisphosphate aldolase activity"/>
    <property type="evidence" value="ECO:0007669"/>
    <property type="project" value="UniProtKB-EC"/>
</dbReference>
<evidence type="ECO:0000256" key="5">
    <source>
        <dbReference type="ARBA" id="ARBA00023152"/>
    </source>
</evidence>
<evidence type="ECO:0000313" key="8">
    <source>
        <dbReference type="EMBL" id="KAK9804479.1"/>
    </source>
</evidence>
<reference evidence="8 9" key="1">
    <citation type="journal article" date="2024" name="Nat. Commun.">
        <title>Phylogenomics reveals the evolutionary origins of lichenization in chlorophyte algae.</title>
        <authorList>
            <person name="Puginier C."/>
            <person name="Libourel C."/>
            <person name="Otte J."/>
            <person name="Skaloud P."/>
            <person name="Haon M."/>
            <person name="Grisel S."/>
            <person name="Petersen M."/>
            <person name="Berrin J.G."/>
            <person name="Delaux P.M."/>
            <person name="Dal Grande F."/>
            <person name="Keller J."/>
        </authorList>
    </citation>
    <scope>NUCLEOTIDE SEQUENCE [LARGE SCALE GENOMIC DNA]</scope>
    <source>
        <strain evidence="8 9">SAG 2036</strain>
    </source>
</reference>
<dbReference type="NCBIfam" id="NF033379">
    <property type="entry name" value="FrucBisAld_I"/>
    <property type="match status" value="1"/>
</dbReference>
<dbReference type="FunFam" id="3.20.20.70:FF:000140">
    <property type="entry name" value="Fructose-bisphosphate aldolase"/>
    <property type="match status" value="1"/>
</dbReference>
<dbReference type="InterPro" id="IPR013785">
    <property type="entry name" value="Aldolase_TIM"/>
</dbReference>
<keyword evidence="6" id="KW-0456">Lyase</keyword>
<comment type="similarity">
    <text evidence="3">Belongs to the class I fructose-bisphosphate aldolase family.</text>
</comment>
<dbReference type="Proteomes" id="UP001465755">
    <property type="component" value="Unassembled WGS sequence"/>
</dbReference>
<evidence type="ECO:0000256" key="4">
    <source>
        <dbReference type="ARBA" id="ARBA00013068"/>
    </source>
</evidence>
<dbReference type="Pfam" id="PF00274">
    <property type="entry name" value="Glycolytic"/>
    <property type="match status" value="1"/>
</dbReference>
<comment type="pathway">
    <text evidence="2">Carbohydrate degradation; glycolysis; D-glyceraldehyde 3-phosphate and glycerone phosphate from D-glucose: step 4/4.</text>
</comment>
<dbReference type="EC" id="4.1.2.13" evidence="4"/>
<name>A0AAW1P9N2_9CHLO</name>
<comment type="caution">
    <text evidence="8">The sequence shown here is derived from an EMBL/GenBank/DDBJ whole genome shotgun (WGS) entry which is preliminary data.</text>
</comment>
<dbReference type="SUPFAM" id="SSF51569">
    <property type="entry name" value="Aldolase"/>
    <property type="match status" value="1"/>
</dbReference>
<sequence>MERLCDTLPADRQEVLVATAKQLTHEGKGLLAADESTGTIGKRLEKSKLENTEEIRRDYRELFLTADICRSVSGVILYKETLAQSTAEGTPFVDALLANDILPGIKVDEGLTPLSEGSQETQTKGLENLEVNCEQYYGQGARFAKWRAALKIGQGMPSAKAIEVNSEQLAEYAAIAQRCGLVPIVEPELLIDGTHDILTTKRAAERTMQSCMAALWRRGVILEAVLLKPQMVVPGSSAPGPPPSTQDIAHHTLDVLYRSVPPAVAGIMFLSGGQSEREATENLNAINQMARHATGGKPCWHLSFSFGRAMQASVLQLWVEDRGRRIADVRARAQAMAARLASANGAAAQGTFTGAHPSVTSGRLEESFRGWSAQGPTTPPKIEVT</sequence>
<keyword evidence="9" id="KW-1185">Reference proteome</keyword>
<evidence type="ECO:0000256" key="7">
    <source>
        <dbReference type="SAM" id="MobiDB-lite"/>
    </source>
</evidence>
<dbReference type="GO" id="GO:0006096">
    <property type="term" value="P:glycolytic process"/>
    <property type="evidence" value="ECO:0007669"/>
    <property type="project" value="UniProtKB-KW"/>
</dbReference>
<evidence type="ECO:0000313" key="9">
    <source>
        <dbReference type="Proteomes" id="UP001465755"/>
    </source>
</evidence>
<organism evidence="8 9">
    <name type="scientific">Symbiochloris irregularis</name>
    <dbReference type="NCBI Taxonomy" id="706552"/>
    <lineage>
        <taxon>Eukaryota</taxon>
        <taxon>Viridiplantae</taxon>
        <taxon>Chlorophyta</taxon>
        <taxon>core chlorophytes</taxon>
        <taxon>Trebouxiophyceae</taxon>
        <taxon>Trebouxiales</taxon>
        <taxon>Trebouxiaceae</taxon>
        <taxon>Symbiochloris</taxon>
    </lineage>
</organism>
<protein>
    <recommendedName>
        <fullName evidence="4">fructose-bisphosphate aldolase</fullName>
        <ecNumber evidence="4">4.1.2.13</ecNumber>
    </recommendedName>
</protein>
<keyword evidence="5" id="KW-0324">Glycolysis</keyword>
<gene>
    <name evidence="8" type="ORF">WJX73_007002</name>
</gene>
<accession>A0AAW1P9N2</accession>
<evidence type="ECO:0000256" key="3">
    <source>
        <dbReference type="ARBA" id="ARBA00010387"/>
    </source>
</evidence>
<evidence type="ECO:0000256" key="2">
    <source>
        <dbReference type="ARBA" id="ARBA00004714"/>
    </source>
</evidence>
<dbReference type="EMBL" id="JALJOQ010000051">
    <property type="protein sequence ID" value="KAK9804479.1"/>
    <property type="molecule type" value="Genomic_DNA"/>
</dbReference>